<keyword evidence="1" id="KW-0812">Transmembrane</keyword>
<feature type="transmembrane region" description="Helical" evidence="1">
    <location>
        <begin position="12"/>
        <end position="31"/>
    </location>
</feature>
<protein>
    <submittedName>
        <fullName evidence="2">Uncharacterized protein</fullName>
    </submittedName>
</protein>
<keyword evidence="1" id="KW-0472">Membrane</keyword>
<evidence type="ECO:0000313" key="2">
    <source>
        <dbReference type="EMBL" id="ADN35124.1"/>
    </source>
</evidence>
<dbReference type="AlphaFoldDB" id="E1RFX2"/>
<reference evidence="2 3" key="1">
    <citation type="journal article" date="2010" name="Stand. Genomic Sci.">
        <title>Complete genome sequence of Methanoplanus petrolearius type strain (SEBR 4847).</title>
        <authorList>
            <person name="Brambilla E."/>
            <person name="Djao O.D."/>
            <person name="Daligault H."/>
            <person name="Lapidus A."/>
            <person name="Lucas S."/>
            <person name="Hammon N."/>
            <person name="Nolan M."/>
            <person name="Tice H."/>
            <person name="Cheng J.F."/>
            <person name="Han C."/>
            <person name="Tapia R."/>
            <person name="Goodwin L."/>
            <person name="Pitluck S."/>
            <person name="Liolios K."/>
            <person name="Ivanova N."/>
            <person name="Mavromatis K."/>
            <person name="Mikhailova N."/>
            <person name="Pati A."/>
            <person name="Chen A."/>
            <person name="Palaniappan K."/>
            <person name="Land M."/>
            <person name="Hauser L."/>
            <person name="Chang Y.J."/>
            <person name="Jeffries C.D."/>
            <person name="Rohde M."/>
            <person name="Spring S."/>
            <person name="Sikorski J."/>
            <person name="Goker M."/>
            <person name="Woyke T."/>
            <person name="Bristow J."/>
            <person name="Eisen J.A."/>
            <person name="Markowitz V."/>
            <person name="Hugenholtz P."/>
            <person name="Kyrpides N.C."/>
            <person name="Klenk H.P."/>
        </authorList>
    </citation>
    <scope>NUCLEOTIDE SEQUENCE [LARGE SCALE GENOMIC DNA]</scope>
    <source>
        <strain evidence="3">DSM 11571 / OCM 486 / SEBR 4847</strain>
    </source>
</reference>
<dbReference type="HOGENOM" id="CLU_1648327_0_0_2"/>
<dbReference type="KEGG" id="mpi:Mpet_0350"/>
<dbReference type="Proteomes" id="UP000006565">
    <property type="component" value="Chromosome"/>
</dbReference>
<dbReference type="EMBL" id="CP002117">
    <property type="protein sequence ID" value="ADN35124.1"/>
    <property type="molecule type" value="Genomic_DNA"/>
</dbReference>
<keyword evidence="1" id="KW-1133">Transmembrane helix</keyword>
<keyword evidence="3" id="KW-1185">Reference proteome</keyword>
<evidence type="ECO:0000256" key="1">
    <source>
        <dbReference type="SAM" id="Phobius"/>
    </source>
</evidence>
<accession>E1RFX2</accession>
<feature type="transmembrane region" description="Helical" evidence="1">
    <location>
        <begin position="134"/>
        <end position="156"/>
    </location>
</feature>
<name>E1RFX2_METP4</name>
<evidence type="ECO:0000313" key="3">
    <source>
        <dbReference type="Proteomes" id="UP000006565"/>
    </source>
</evidence>
<sequence>MDFYSFLMDFQVFFIRAPFFVADMIVSISLYNGSSIPRFFDPVIGCNYLEVRVYAEGFDLLLPATVSVSVECKDRVEFILWIFLRAPGLPASIHLSIFPGQRFMGVSPACVVSLPVFETPEHVMMVMPMIPETFLFGILFSLAFPAGGDCCLDIIIQVGF</sequence>
<organism evidence="2 3">
    <name type="scientific">Methanolacinia petrolearia (strain DSM 11571 / OCM 486 / SEBR 4847)</name>
    <name type="common">Methanoplanus petrolearius</name>
    <dbReference type="NCBI Taxonomy" id="679926"/>
    <lineage>
        <taxon>Archaea</taxon>
        <taxon>Methanobacteriati</taxon>
        <taxon>Methanobacteriota</taxon>
        <taxon>Stenosarchaea group</taxon>
        <taxon>Methanomicrobia</taxon>
        <taxon>Methanomicrobiales</taxon>
        <taxon>Methanomicrobiaceae</taxon>
        <taxon>Methanolacinia</taxon>
    </lineage>
</organism>
<proteinExistence type="predicted"/>
<gene>
    <name evidence="2" type="ordered locus">Mpet_0350</name>
</gene>